<keyword evidence="7" id="KW-1185">Reference proteome</keyword>
<evidence type="ECO:0000256" key="4">
    <source>
        <dbReference type="ARBA" id="ARBA00023136"/>
    </source>
</evidence>
<dbReference type="Pfam" id="PF03595">
    <property type="entry name" value="SLAC1"/>
    <property type="match status" value="1"/>
</dbReference>
<dbReference type="PANTHER" id="PTHR31162">
    <property type="entry name" value="MALIC ACID TRANSPORT PROTEIN-RELATED"/>
    <property type="match status" value="1"/>
</dbReference>
<dbReference type="InterPro" id="IPR004695">
    <property type="entry name" value="SLAC1/Mae1/Ssu1/TehA"/>
</dbReference>
<proteinExistence type="predicted"/>
<dbReference type="Proteomes" id="UP001369815">
    <property type="component" value="Unassembled WGS sequence"/>
</dbReference>
<feature type="transmembrane region" description="Helical" evidence="5">
    <location>
        <begin position="101"/>
        <end position="120"/>
    </location>
</feature>
<dbReference type="InterPro" id="IPR038665">
    <property type="entry name" value="Voltage-dep_anion_channel_sf"/>
</dbReference>
<gene>
    <name evidence="6" type="ORF">Daesc_003119</name>
</gene>
<dbReference type="AlphaFoldDB" id="A0AAX6MS34"/>
<keyword evidence="2 5" id="KW-0812">Transmembrane</keyword>
<organism evidence="6 7">
    <name type="scientific">Daldinia eschscholtzii</name>
    <dbReference type="NCBI Taxonomy" id="292717"/>
    <lineage>
        <taxon>Eukaryota</taxon>
        <taxon>Fungi</taxon>
        <taxon>Dikarya</taxon>
        <taxon>Ascomycota</taxon>
        <taxon>Pezizomycotina</taxon>
        <taxon>Sordariomycetes</taxon>
        <taxon>Xylariomycetidae</taxon>
        <taxon>Xylariales</taxon>
        <taxon>Hypoxylaceae</taxon>
        <taxon>Daldinia</taxon>
    </lineage>
</organism>
<keyword evidence="4 5" id="KW-0472">Membrane</keyword>
<dbReference type="PANTHER" id="PTHR31162:SF0">
    <property type="entry name" value="MALIC ACID TRANSPORT PROTEIN"/>
    <property type="match status" value="1"/>
</dbReference>
<keyword evidence="3 5" id="KW-1133">Transmembrane helix</keyword>
<evidence type="ECO:0000256" key="1">
    <source>
        <dbReference type="ARBA" id="ARBA00004141"/>
    </source>
</evidence>
<sequence>MNDDEQALYPGYRQNGTGKLGVRDRVAHFTWANFACTQSTGGIAILLSMTPHQFRGLQTAGVVISILNVVLFAVFCAGMLVRFVLHPRMVKRSFTNPPEMFFFGSFWLSIATGIICMQRFGVPHAGDWLVVAIRVLFWMYAAGTLVFATVIWVLAAAAAKAPVKMIQINPAAFLMIFNTMLTGTIAGSIAQSQPPEQRLPIIVAGVAFQGLGWINGLGSPDLRPGLFMPVGSAGYTVVSLIGCARYIPQGYGFFAEHPGAADVLQVLATWVGIFLWLFAFWLFGLALVANLPLVFPYRHLRPRMSFTLSWWGLIFPNVGFAIATIMIGEEFRSDAVLWVASAMTVLLFAAWLMDLGLHVKALVTGQIMWPGKDEDVLKDS</sequence>
<evidence type="ECO:0008006" key="8">
    <source>
        <dbReference type="Google" id="ProtNLM"/>
    </source>
</evidence>
<protein>
    <recommendedName>
        <fullName evidence="8">C4-dicarboxylate transporter/malic acid transport protein</fullName>
    </recommendedName>
</protein>
<feature type="transmembrane region" description="Helical" evidence="5">
    <location>
        <begin position="307"/>
        <end position="329"/>
    </location>
</feature>
<feature type="transmembrane region" description="Helical" evidence="5">
    <location>
        <begin position="335"/>
        <end position="353"/>
    </location>
</feature>
<dbReference type="EMBL" id="JBANMG010000003">
    <property type="protein sequence ID" value="KAK6955480.1"/>
    <property type="molecule type" value="Genomic_DNA"/>
</dbReference>
<comment type="subcellular location">
    <subcellularLocation>
        <location evidence="1">Membrane</location>
        <topology evidence="1">Multi-pass membrane protein</topology>
    </subcellularLocation>
</comment>
<accession>A0AAX6MS34</accession>
<feature type="transmembrane region" description="Helical" evidence="5">
    <location>
        <begin position="267"/>
        <end position="295"/>
    </location>
</feature>
<dbReference type="InterPro" id="IPR030185">
    <property type="entry name" value="Mae1"/>
</dbReference>
<evidence type="ECO:0000313" key="6">
    <source>
        <dbReference type="EMBL" id="KAK6955480.1"/>
    </source>
</evidence>
<dbReference type="GO" id="GO:0015140">
    <property type="term" value="F:malate transmembrane transporter activity"/>
    <property type="evidence" value="ECO:0007669"/>
    <property type="project" value="InterPro"/>
</dbReference>
<feature type="transmembrane region" description="Helical" evidence="5">
    <location>
        <begin position="171"/>
        <end position="191"/>
    </location>
</feature>
<dbReference type="GO" id="GO:0016020">
    <property type="term" value="C:membrane"/>
    <property type="evidence" value="ECO:0007669"/>
    <property type="project" value="UniProtKB-SubCell"/>
</dbReference>
<feature type="transmembrane region" description="Helical" evidence="5">
    <location>
        <begin position="57"/>
        <end position="81"/>
    </location>
</feature>
<evidence type="ECO:0000256" key="3">
    <source>
        <dbReference type="ARBA" id="ARBA00022989"/>
    </source>
</evidence>
<dbReference type="CDD" id="cd09317">
    <property type="entry name" value="TDT_Mae1_like"/>
    <property type="match status" value="1"/>
</dbReference>
<comment type="caution">
    <text evidence="6">The sequence shown here is derived from an EMBL/GenBank/DDBJ whole genome shotgun (WGS) entry which is preliminary data.</text>
</comment>
<feature type="transmembrane region" description="Helical" evidence="5">
    <location>
        <begin position="135"/>
        <end position="159"/>
    </location>
</feature>
<name>A0AAX6MS34_9PEZI</name>
<evidence type="ECO:0000256" key="5">
    <source>
        <dbReference type="SAM" id="Phobius"/>
    </source>
</evidence>
<feature type="transmembrane region" description="Helical" evidence="5">
    <location>
        <begin position="226"/>
        <end position="247"/>
    </location>
</feature>
<feature type="transmembrane region" description="Helical" evidence="5">
    <location>
        <begin position="197"/>
        <end position="214"/>
    </location>
</feature>
<evidence type="ECO:0000313" key="7">
    <source>
        <dbReference type="Proteomes" id="UP001369815"/>
    </source>
</evidence>
<dbReference type="Gene3D" id="1.50.10.150">
    <property type="entry name" value="Voltage-dependent anion channel"/>
    <property type="match status" value="1"/>
</dbReference>
<evidence type="ECO:0000256" key="2">
    <source>
        <dbReference type="ARBA" id="ARBA00022692"/>
    </source>
</evidence>
<reference evidence="6 7" key="1">
    <citation type="journal article" date="2024" name="Front Chem Biol">
        <title>Unveiling the potential of Daldinia eschscholtzii MFLUCC 19-0629 through bioactivity and bioinformatics studies for enhanced sustainable agriculture production.</title>
        <authorList>
            <person name="Brooks S."/>
            <person name="Weaver J.A."/>
            <person name="Klomchit A."/>
            <person name="Alharthi S.A."/>
            <person name="Onlamun T."/>
            <person name="Nurani R."/>
            <person name="Vong T.K."/>
            <person name="Alberti F."/>
            <person name="Greco C."/>
        </authorList>
    </citation>
    <scope>NUCLEOTIDE SEQUENCE [LARGE SCALE GENOMIC DNA]</scope>
    <source>
        <strain evidence="6">MFLUCC 19-0629</strain>
    </source>
</reference>